<evidence type="ECO:0000256" key="3">
    <source>
        <dbReference type="SAM" id="Phobius"/>
    </source>
</evidence>
<feature type="coiled-coil region" evidence="1">
    <location>
        <begin position="1326"/>
        <end position="1358"/>
    </location>
</feature>
<dbReference type="Proteomes" id="UP000321934">
    <property type="component" value="Chromosome"/>
</dbReference>
<feature type="transmembrane region" description="Helical" evidence="3">
    <location>
        <begin position="715"/>
        <end position="734"/>
    </location>
</feature>
<feature type="transmembrane region" description="Helical" evidence="3">
    <location>
        <begin position="24"/>
        <end position="51"/>
    </location>
</feature>
<feature type="transmembrane region" description="Helical" evidence="3">
    <location>
        <begin position="653"/>
        <end position="678"/>
    </location>
</feature>
<feature type="compositionally biased region" description="Basic and acidic residues" evidence="2">
    <location>
        <begin position="935"/>
        <end position="946"/>
    </location>
</feature>
<feature type="compositionally biased region" description="Basic and acidic residues" evidence="2">
    <location>
        <begin position="1137"/>
        <end position="1158"/>
    </location>
</feature>
<feature type="coiled-coil region" evidence="1">
    <location>
        <begin position="1232"/>
        <end position="1259"/>
    </location>
</feature>
<accession>A0A5B8XC54</accession>
<keyword evidence="5" id="KW-1185">Reference proteome</keyword>
<keyword evidence="3" id="KW-0812">Transmembrane</keyword>
<evidence type="ECO:0000256" key="2">
    <source>
        <dbReference type="SAM" id="MobiDB-lite"/>
    </source>
</evidence>
<feature type="region of interest" description="Disordered" evidence="2">
    <location>
        <begin position="1123"/>
        <end position="1158"/>
    </location>
</feature>
<evidence type="ECO:0000313" key="4">
    <source>
        <dbReference type="EMBL" id="QED22922.1"/>
    </source>
</evidence>
<keyword evidence="1" id="KW-0175">Coiled coil</keyword>
<feature type="transmembrane region" description="Helical" evidence="3">
    <location>
        <begin position="470"/>
        <end position="491"/>
    </location>
</feature>
<feature type="region of interest" description="Disordered" evidence="2">
    <location>
        <begin position="869"/>
        <end position="946"/>
    </location>
</feature>
<reference evidence="4 5" key="1">
    <citation type="journal article" date="2019" name="ISME J.">
        <title>Deianiraea, an extracellular bacterium associated with the ciliate Paramecium, suggests an alternative scenario for the evolution of Rickettsiales.</title>
        <authorList>
            <person name="Castelli M."/>
            <person name="Sabaneyeva E."/>
            <person name="Lanzoni O."/>
            <person name="Lebedeva N."/>
            <person name="Floriano A.M."/>
            <person name="Gaiarsa S."/>
            <person name="Benken K."/>
            <person name="Modeo L."/>
            <person name="Bandi C."/>
            <person name="Potekhin A."/>
            <person name="Sassera D."/>
            <person name="Petroni G."/>
        </authorList>
    </citation>
    <scope>NUCLEOTIDE SEQUENCE [LARGE SCALE GENOMIC DNA]</scope>
    <source>
        <strain evidence="4">CyL4-1</strain>
    </source>
</reference>
<evidence type="ECO:0000313" key="5">
    <source>
        <dbReference type="Proteomes" id="UP000321934"/>
    </source>
</evidence>
<dbReference type="RefSeq" id="WP_146820229.1">
    <property type="nucleotide sequence ID" value="NZ_CP029077.1"/>
</dbReference>
<feature type="transmembrane region" description="Helical" evidence="3">
    <location>
        <begin position="592"/>
        <end position="611"/>
    </location>
</feature>
<name>A0A5B8XC54_9RICK</name>
<feature type="coiled-coil region" evidence="1">
    <location>
        <begin position="949"/>
        <end position="1107"/>
    </location>
</feature>
<sequence length="1359" mass="151722">MADGKAKKKQDDQKKKQDGMIKKIFLAIAKHLGGFLLLTVIVFTALMIFAMSDGKNMGKCYNAAEFGAVKEFTLDVSEIKGSGATASVYQLDQSGQNPDWIDSGLETTGDMIVLYSNGLWFPWGKNATSKRPNIVKAVDGTYAVVTEYAVCNMSDDLNTNPYYCNYGYDQETGKCRYLEYSSFALDTLHRYYLTSCENTVPLNYQNSYIGDYHFSQQMSEIYSTCLNYDGIRTQLAQPIDRYTTCALANGYGVYMKLGLNAPIAYHVANKTVPVLEPNPKSQTGYSVVTNSDGIRMTMAMPFTIPTTVYNLEAAKTRSVDYQVSAASGWLAATDGSKEDLQEHPMSYYGDCKNASLAPTDSSNAHANMCEFAFPQAGLRIYFTVADLDYTDNEGKVTLRFARGARYAGSSSEGMLNSVWNMVTVYALGLKTKTIDIKDSNGNIIKSEVRTVFSDDGLVVNMRNAILRSPVFQATILMFGLWSFMALAFDFLTGKYALSVQMIVSKAMSVGFVFWFSNPNNSEIFDYFLIPLFLTGTQELSAEIISGLMQVTGFSAGNIDAKTPFVSLDSAVRDLFGPSMLAKSLGFFSEGGLYILISVLIFWSILSTAIYLVRISMIFIFSTIGISVYFALFPFAVIFLMYSEKFQKRFEDHLSNMITMSLTSVMGILIFTIVLNIVMSAIHDVLSYEACFKPWFSIVVFTFYKWEIVGNIDSGVIFKQVIAMITTVFLGTQTFDFIQKFTASIFGGSSALKDGSKIFGNMWDFAAKPISKMTGVDVSSKALDNPGGMLGSMIARSSSIVGKAPKYVARKGYEYAGKKLEQLGNAALRKMKELFGDKNKSGGGGGAGGGGGGDMLIKRNKPEMAMNFDLDGGQQQGDKDAPVLSFDGENQEDKPEMAINFDGDQNKEDEQPPVQLNFDGEAMGDAADHSGNLEGNGEKDEKEVSNLDKALDLKKRIRNLEGKIDKEKGDGNDEVNEIDRKNLTELNTQLEKQVQELTDKERLQLKEHELKEENRELKKENEKLKDENEKLAIENEALKKTKESIEKDEKMSEEEKKAAQEMIDKKIAENEKKIEENKQKIADNEERILAINAELKVIQNEIQMIQEREDLQNRYDPIIDFKFDDIPKDENSSGLILKFDDKDESREKDDNEKEKNNDFKEVADDVVINTIQEKDYAVDEEKDKDDVQPLPTELQVQEVGDASKALSTELEVASVGGTENLVMGGGGDKDDKKQEVVEQITKLENKSKMHTKKLQKIDQKYKQWEKSIGGNVEKFNETLKTISEMTDVNTQIAAINDFNNKCGKKIIDLLSQDATGVKVALDTQFTFNAMMQQNIELQAQKQEMQIKKCDNELKKLKKQL</sequence>
<evidence type="ECO:0000256" key="1">
    <source>
        <dbReference type="SAM" id="Coils"/>
    </source>
</evidence>
<feature type="transmembrane region" description="Helical" evidence="3">
    <location>
        <begin position="617"/>
        <end position="641"/>
    </location>
</feature>
<organism evidence="4 5">
    <name type="scientific">Candidatus Deianiraea vastatrix</name>
    <dbReference type="NCBI Taxonomy" id="2163644"/>
    <lineage>
        <taxon>Bacteria</taxon>
        <taxon>Pseudomonadati</taxon>
        <taxon>Pseudomonadota</taxon>
        <taxon>Alphaproteobacteria</taxon>
        <taxon>Rickettsiales</taxon>
        <taxon>Candidatus Deianiraeaceae</taxon>
        <taxon>Candidatus Deianiraea</taxon>
    </lineage>
</organism>
<proteinExistence type="predicted"/>
<keyword evidence="3" id="KW-1133">Transmembrane helix</keyword>
<protein>
    <submittedName>
        <fullName evidence="4">VirB6-like type IV secretion system</fullName>
    </submittedName>
</protein>
<gene>
    <name evidence="4" type="ORF">Deia_00110</name>
</gene>
<dbReference type="OrthoDB" id="7163280at2"/>
<keyword evidence="3" id="KW-0472">Membrane</keyword>
<dbReference type="EMBL" id="CP029077">
    <property type="protein sequence ID" value="QED22922.1"/>
    <property type="molecule type" value="Genomic_DNA"/>
</dbReference>